<evidence type="ECO:0000259" key="3">
    <source>
        <dbReference type="Pfam" id="PF07715"/>
    </source>
</evidence>
<dbReference type="RefSeq" id="WP_201922234.1">
    <property type="nucleotide sequence ID" value="NZ_JAERQG010000003.1"/>
</dbReference>
<dbReference type="PROSITE" id="PS51257">
    <property type="entry name" value="PROKAR_LIPOPROTEIN"/>
    <property type="match status" value="1"/>
</dbReference>
<evidence type="ECO:0000313" key="5">
    <source>
        <dbReference type="Proteomes" id="UP000642920"/>
    </source>
</evidence>
<protein>
    <submittedName>
        <fullName evidence="4">TonB-dependent receptor plug domain-containing protein</fullName>
    </submittedName>
</protein>
<dbReference type="InterPro" id="IPR037066">
    <property type="entry name" value="Plug_dom_sf"/>
</dbReference>
<organism evidence="4 5">
    <name type="scientific">Marivirga atlantica</name>
    <dbReference type="NCBI Taxonomy" id="1548457"/>
    <lineage>
        <taxon>Bacteria</taxon>
        <taxon>Pseudomonadati</taxon>
        <taxon>Bacteroidota</taxon>
        <taxon>Cytophagia</taxon>
        <taxon>Cytophagales</taxon>
        <taxon>Marivirgaceae</taxon>
        <taxon>Marivirga</taxon>
    </lineage>
</organism>
<keyword evidence="1" id="KW-0812">Transmembrane</keyword>
<gene>
    <name evidence="4" type="ORF">JKP34_13075</name>
</gene>
<keyword evidence="1" id="KW-0472">Membrane</keyword>
<dbReference type="Gene3D" id="2.170.130.10">
    <property type="entry name" value="TonB-dependent receptor, plug domain"/>
    <property type="match status" value="1"/>
</dbReference>
<feature type="domain" description="TonB-dependent receptor plug" evidence="3">
    <location>
        <begin position="60"/>
        <end position="107"/>
    </location>
</feature>
<sequence>MRLLSTIALLTFLSLTSCNDDLADVAQEIEQAEEIEKTYNVSLNDEDFKGLRCYASIPANGPIYIIDGLSVSEEKLKEIQPNEIKSITVLKGVKATAFYGSRAKDGVIIINKK</sequence>
<comment type="subcellular location">
    <subcellularLocation>
        <location evidence="1">Cell outer membrane</location>
        <topology evidence="1">Multi-pass membrane protein</topology>
    </subcellularLocation>
</comment>
<evidence type="ECO:0000313" key="4">
    <source>
        <dbReference type="EMBL" id="MBL0766193.1"/>
    </source>
</evidence>
<keyword evidence="4" id="KW-0675">Receptor</keyword>
<dbReference type="GO" id="GO:0009279">
    <property type="term" value="C:cell outer membrane"/>
    <property type="evidence" value="ECO:0007669"/>
    <property type="project" value="UniProtKB-SubCell"/>
</dbReference>
<keyword evidence="1" id="KW-1134">Transmembrane beta strand</keyword>
<comment type="similarity">
    <text evidence="1">Belongs to the TonB-dependent receptor family.</text>
</comment>
<dbReference type="InterPro" id="IPR039426">
    <property type="entry name" value="TonB-dep_rcpt-like"/>
</dbReference>
<dbReference type="Pfam" id="PF07715">
    <property type="entry name" value="Plug"/>
    <property type="match status" value="1"/>
</dbReference>
<feature type="chain" id="PRO_5037113830" evidence="2">
    <location>
        <begin position="24"/>
        <end position="113"/>
    </location>
</feature>
<dbReference type="InterPro" id="IPR012910">
    <property type="entry name" value="Plug_dom"/>
</dbReference>
<keyword evidence="1" id="KW-0813">Transport</keyword>
<comment type="caution">
    <text evidence="4">The sequence shown here is derived from an EMBL/GenBank/DDBJ whole genome shotgun (WGS) entry which is preliminary data.</text>
</comment>
<dbReference type="EMBL" id="JAERQG010000003">
    <property type="protein sequence ID" value="MBL0766193.1"/>
    <property type="molecule type" value="Genomic_DNA"/>
</dbReference>
<accession>A0A937AHA2</accession>
<reference evidence="4" key="1">
    <citation type="submission" date="2021-01" db="EMBL/GenBank/DDBJ databases">
        <title>Marivirga sp. nov., isolated from intertidal surface sediments.</title>
        <authorList>
            <person name="Zhang M."/>
        </authorList>
    </citation>
    <scope>NUCLEOTIDE SEQUENCE</scope>
    <source>
        <strain evidence="4">SM1354</strain>
    </source>
</reference>
<dbReference type="AlphaFoldDB" id="A0A937AHA2"/>
<name>A0A937AHA2_9BACT</name>
<dbReference type="PROSITE" id="PS52016">
    <property type="entry name" value="TONB_DEPENDENT_REC_3"/>
    <property type="match status" value="1"/>
</dbReference>
<feature type="signal peptide" evidence="2">
    <location>
        <begin position="1"/>
        <end position="23"/>
    </location>
</feature>
<keyword evidence="2" id="KW-0732">Signal</keyword>
<evidence type="ECO:0000256" key="2">
    <source>
        <dbReference type="SAM" id="SignalP"/>
    </source>
</evidence>
<keyword evidence="1" id="KW-0998">Cell outer membrane</keyword>
<proteinExistence type="inferred from homology"/>
<dbReference type="Proteomes" id="UP000642920">
    <property type="component" value="Unassembled WGS sequence"/>
</dbReference>
<dbReference type="SUPFAM" id="SSF56935">
    <property type="entry name" value="Porins"/>
    <property type="match status" value="1"/>
</dbReference>
<evidence type="ECO:0000256" key="1">
    <source>
        <dbReference type="PROSITE-ProRule" id="PRU01360"/>
    </source>
</evidence>
<keyword evidence="5" id="KW-1185">Reference proteome</keyword>